<protein>
    <submittedName>
        <fullName evidence="6">TonB family protein</fullName>
    </submittedName>
</protein>
<dbReference type="OrthoDB" id="1628901at2"/>
<evidence type="ECO:0000313" key="7">
    <source>
        <dbReference type="Proteomes" id="UP000094147"/>
    </source>
</evidence>
<name>A0A1B3BDV0_9GAMM</name>
<dbReference type="AlphaFoldDB" id="A0A1B3BDV0"/>
<evidence type="ECO:0000259" key="5">
    <source>
        <dbReference type="PROSITE" id="PS52015"/>
    </source>
</evidence>
<evidence type="ECO:0000256" key="3">
    <source>
        <dbReference type="ARBA" id="ARBA00022989"/>
    </source>
</evidence>
<dbReference type="GO" id="GO:0016020">
    <property type="term" value="C:membrane"/>
    <property type="evidence" value="ECO:0007669"/>
    <property type="project" value="UniProtKB-SubCell"/>
</dbReference>
<keyword evidence="4" id="KW-0472">Membrane</keyword>
<dbReference type="EMBL" id="CP012418">
    <property type="protein sequence ID" value="AOE50992.1"/>
    <property type="molecule type" value="Genomic_DNA"/>
</dbReference>
<dbReference type="Pfam" id="PF03544">
    <property type="entry name" value="TonB_C"/>
    <property type="match status" value="1"/>
</dbReference>
<gene>
    <name evidence="6" type="ORF">KS2013_2288</name>
</gene>
<keyword evidence="2" id="KW-0812">Transmembrane</keyword>
<dbReference type="InterPro" id="IPR006260">
    <property type="entry name" value="TonB/TolA_C"/>
</dbReference>
<dbReference type="RefSeq" id="WP_068994089.1">
    <property type="nucleotide sequence ID" value="NZ_CP012418.1"/>
</dbReference>
<reference evidence="7" key="1">
    <citation type="submission" date="2015-08" db="EMBL/GenBank/DDBJ databases">
        <authorList>
            <person name="Kim K.M."/>
        </authorList>
    </citation>
    <scope>NUCLEOTIDE SEQUENCE [LARGE SCALE GENOMIC DNA]</scope>
    <source>
        <strain evidence="7">KCTC 23892</strain>
    </source>
</reference>
<dbReference type="SUPFAM" id="SSF74653">
    <property type="entry name" value="TolA/TonB C-terminal domain"/>
    <property type="match status" value="1"/>
</dbReference>
<dbReference type="KEGG" id="ksd:KS2013_2288"/>
<dbReference type="Gene3D" id="3.30.1150.10">
    <property type="match status" value="1"/>
</dbReference>
<evidence type="ECO:0000256" key="1">
    <source>
        <dbReference type="ARBA" id="ARBA00004167"/>
    </source>
</evidence>
<organism evidence="6 7">
    <name type="scientific">Kangiella sediminilitoris</name>
    <dbReference type="NCBI Taxonomy" id="1144748"/>
    <lineage>
        <taxon>Bacteria</taxon>
        <taxon>Pseudomonadati</taxon>
        <taxon>Pseudomonadota</taxon>
        <taxon>Gammaproteobacteria</taxon>
        <taxon>Kangiellales</taxon>
        <taxon>Kangiellaceae</taxon>
        <taxon>Kangiella</taxon>
    </lineage>
</organism>
<evidence type="ECO:0000256" key="2">
    <source>
        <dbReference type="ARBA" id="ARBA00022692"/>
    </source>
</evidence>
<dbReference type="GO" id="GO:0055085">
    <property type="term" value="P:transmembrane transport"/>
    <property type="evidence" value="ECO:0007669"/>
    <property type="project" value="InterPro"/>
</dbReference>
<dbReference type="NCBIfam" id="TIGR01352">
    <property type="entry name" value="tonB_Cterm"/>
    <property type="match status" value="1"/>
</dbReference>
<dbReference type="InterPro" id="IPR037682">
    <property type="entry name" value="TonB_C"/>
</dbReference>
<keyword evidence="7" id="KW-1185">Reference proteome</keyword>
<evidence type="ECO:0000313" key="6">
    <source>
        <dbReference type="EMBL" id="AOE50992.1"/>
    </source>
</evidence>
<dbReference type="Proteomes" id="UP000094147">
    <property type="component" value="Chromosome"/>
</dbReference>
<evidence type="ECO:0000256" key="4">
    <source>
        <dbReference type="ARBA" id="ARBA00023136"/>
    </source>
</evidence>
<feature type="domain" description="TonB C-terminal" evidence="5">
    <location>
        <begin position="4"/>
        <end position="96"/>
    </location>
</feature>
<proteinExistence type="predicted"/>
<accession>A0A1B3BDV0</accession>
<keyword evidence="3" id="KW-1133">Transmembrane helix</keyword>
<dbReference type="STRING" id="1144748.KS2013_2288"/>
<comment type="subcellular location">
    <subcellularLocation>
        <location evidence="1">Membrane</location>
        <topology evidence="1">Single-pass membrane protein</topology>
    </subcellularLocation>
</comment>
<sequence length="96" mass="11020">MRILIITLLILISPLLKADEVVFSEGIESGYVLFEFDISKKGKPINIEVIEDHPKGVFVESALKALKKWSFKIRYKGGKAVEQKNMTYKMEFVLEE</sequence>
<dbReference type="PROSITE" id="PS52015">
    <property type="entry name" value="TONB_CTD"/>
    <property type="match status" value="1"/>
</dbReference>